<sequence length="1272" mass="144174">MNQNQNQNQNQNKNELQIIEPSSDSFLYSHNNYPYSTDPNTVLHGRNYKEWLNMCTGTDDSRGPEAASTARSAISVAITISTTILGLLGVPFASQIGAFYNFVLNTVWPQGNNQWEEFMRHVENLINERIADYARSKALAELTGLGNNLNLYREAFEDWRRNPTSQEAKTRVIDRFRILDGLFEAYMPSFAVQGFEVQLLTVYASAANIHLFLLRDSSIYGLDWGLSQTNVNENYNRQIRHTATYANHCTTWYQTGLQRLQGTNATSWGAYNRFRREMTLTVLDISSLFSNYDYRSYPTEVRGELTREIYTDPVGFGWQNNAPSFAEIENLAIRAPRTVTWLNSTRIHTGTLQGWSGSNRYWAAHMQNFSETNSGNIRFDGPLYGSTVGTIIRTDNYEMGNRDIYTITSEAVGALWPHGQTVLGVASARFTLRHLSNNFTQVLVYENPISNSFNRSTVTSELPGENSDRPTDSDYSHRLTCITAFRAGNNGTVPVFGWTSRTVNRDNIIEQNKITQFPGVKSHTLNNCQVVRGTGFTGGDWLRPNNNGTFRLTITSFSSQSYRIRLRYATSVGNTSLVISSSDAGISSTTIPLTSTITSLPQTVPYQAFRVVDLPITFTTPTTQRNYTFDFRLQNPSNANVFIDRFEFVPIGGSLSEYETKHQLEKARKAVNDLFTNESKNVLKKETTDYDIDQAANLVECISDECANAKMILLDEVKYAKQLSEARNLLLNGNFEYQDRDGENPWKTSPNVTIQENNPIFKGRYLSMSGANNIEVTNDIFPTYAYQKIDESKLKPYTRYKVRGFVGNSKDLELLITRYNEEVDAILNVANDIPHAPTPFCGGFDRCKPHSYPPMNPECHHDVINNIEISSPCHHNKMVDNADTSSRHSELGKKHGICHESHHFEFHIDTGKIDLVENLGIWVIFKICSTDGYATLDNLEVIEEGPLGAESLERVKRREKKWKHHMEHKCSETKHVYHAAKQAVVALFTNTQYDRLKFETTISNILFADYLVSSIPFVYNKWLPDVPGMNYDIYTELKNLITGAFNLYDQRNIIKNGDFNNGLMHWHATPHARVEQIDNRSVLVLPNYAANVSQEVCLEHNRGYVLRVTAKKEGPGIGYVTFSDCANNIEKLTFTSCDYGTNEVPYEQSNYPTDGVSYGQHGCNIDRVPYEQSGYPTDGVSYEQSGYRTDGVLYEQSGYRTDGVPCEQHGCHTDGVPYKQHGCHTDRSRDEQLGYVTKTIDVFPDTDKVRIDIGETEGTFKVESVELICMEE</sequence>
<keyword evidence="3" id="KW-0749">Sporulation</keyword>
<name>U5KRH8_BRELA</name>
<dbReference type="GO" id="GO:0005102">
    <property type="term" value="F:signaling receptor binding"/>
    <property type="evidence" value="ECO:0007669"/>
    <property type="project" value="InterPro"/>
</dbReference>
<dbReference type="SUPFAM" id="SSF56849">
    <property type="entry name" value="delta-Endotoxin (insectocide), N-terminal domain"/>
    <property type="match status" value="1"/>
</dbReference>
<dbReference type="Pfam" id="PF03944">
    <property type="entry name" value="Endotoxin_C"/>
    <property type="match status" value="1"/>
</dbReference>
<dbReference type="GO" id="GO:0001907">
    <property type="term" value="P:symbiont-mediated killing of host cell"/>
    <property type="evidence" value="ECO:0007669"/>
    <property type="project" value="InterPro"/>
</dbReference>
<dbReference type="Pfam" id="PF00555">
    <property type="entry name" value="Endotoxin_M"/>
    <property type="match status" value="1"/>
</dbReference>
<dbReference type="Pfam" id="PF03945">
    <property type="entry name" value="Endotoxin_N"/>
    <property type="match status" value="1"/>
</dbReference>
<organism evidence="11">
    <name type="scientific">Brevibacillus laterosporus</name>
    <name type="common">Bacillus laterosporus</name>
    <dbReference type="NCBI Taxonomy" id="1465"/>
    <lineage>
        <taxon>Bacteria</taxon>
        <taxon>Bacillati</taxon>
        <taxon>Bacillota</taxon>
        <taxon>Bacilli</taxon>
        <taxon>Bacillales</taxon>
        <taxon>Paenibacillaceae</taxon>
        <taxon>Brevibacillus</taxon>
    </lineage>
</organism>
<reference evidence="11" key="1">
    <citation type="submission" date="2012-11" db="EMBL/GenBank/DDBJ databases">
        <title>Pesticidal proteins from microbes.</title>
        <authorList>
            <person name="Sampson K.S."/>
        </authorList>
    </citation>
    <scope>NUCLEOTIDE SEQUENCE</scope>
    <source>
        <strain evidence="11">ARP132</strain>
    </source>
</reference>
<keyword evidence="4" id="KW-0843">Virulence</keyword>
<evidence type="ECO:0000256" key="1">
    <source>
        <dbReference type="ARBA" id="ARBA00007819"/>
    </source>
</evidence>
<dbReference type="GO" id="GO:0030435">
    <property type="term" value="P:sporulation resulting in formation of a cellular spore"/>
    <property type="evidence" value="ECO:0007669"/>
    <property type="project" value="UniProtKB-KW"/>
</dbReference>
<dbReference type="InterPro" id="IPR008979">
    <property type="entry name" value="Galactose-bd-like_sf"/>
</dbReference>
<dbReference type="InterPro" id="IPR048645">
    <property type="entry name" value="Cry1Ac-like_dom-VII"/>
</dbReference>
<evidence type="ECO:0000259" key="10">
    <source>
        <dbReference type="Pfam" id="PF21463"/>
    </source>
</evidence>
<evidence type="ECO:0000259" key="9">
    <source>
        <dbReference type="Pfam" id="PF18449"/>
    </source>
</evidence>
<dbReference type="PANTHER" id="PTHR37003">
    <property type="entry name" value="ENDOTOXIN_N DOMAIN-CONTAINING PROTEIN-RELATED"/>
    <property type="match status" value="1"/>
</dbReference>
<comment type="similarity">
    <text evidence="1">Belongs to the delta endotoxin family.</text>
</comment>
<feature type="domain" description="Pesticidal crystal protein" evidence="5">
    <location>
        <begin position="304"/>
        <end position="503"/>
    </location>
</feature>
<accession>U5KRH8</accession>
<feature type="domain" description="Cry1Ac-like" evidence="10">
    <location>
        <begin position="1058"/>
        <end position="1136"/>
    </location>
</feature>
<dbReference type="GO" id="GO:0090729">
    <property type="term" value="F:toxin activity"/>
    <property type="evidence" value="ECO:0007669"/>
    <property type="project" value="UniProtKB-KW"/>
</dbReference>
<evidence type="ECO:0000256" key="2">
    <source>
        <dbReference type="ARBA" id="ARBA00022656"/>
    </source>
</evidence>
<dbReference type="CDD" id="cd04085">
    <property type="entry name" value="delta_endotoxin_C"/>
    <property type="match status" value="1"/>
</dbReference>
<dbReference type="InterPro" id="IPR036399">
    <property type="entry name" value="Pest_cryst_cen_dom_sf"/>
</dbReference>
<dbReference type="Gene3D" id="2.60.120.260">
    <property type="entry name" value="Galactose-binding domain-like"/>
    <property type="match status" value="1"/>
</dbReference>
<dbReference type="Pfam" id="PF21463">
    <property type="entry name" value="Cry1Ac_dom-VII"/>
    <property type="match status" value="1"/>
</dbReference>
<dbReference type="InterPro" id="IPR041587">
    <property type="entry name" value="Cry_V"/>
</dbReference>
<dbReference type="SUPFAM" id="SSF51096">
    <property type="entry name" value="delta-Endotoxin (insectocide), middle domain"/>
    <property type="match status" value="1"/>
</dbReference>
<evidence type="ECO:0000259" key="8">
    <source>
        <dbReference type="Pfam" id="PF17997"/>
    </source>
</evidence>
<dbReference type="AlphaFoldDB" id="U5KRH8"/>
<protein>
    <submittedName>
        <fullName evidence="11">Pesticidal protein</fullName>
    </submittedName>
</protein>
<feature type="domain" description="Pesticidal crystal protein" evidence="7">
    <location>
        <begin position="95"/>
        <end position="293"/>
    </location>
</feature>
<dbReference type="Gene3D" id="2.100.10.10">
    <property type="entry name" value="Pesticidal crystal protein, central domain"/>
    <property type="match status" value="1"/>
</dbReference>
<feature type="domain" description="Pesticidal crystal protein Cry1Aa" evidence="9">
    <location>
        <begin position="663"/>
        <end position="723"/>
    </location>
</feature>
<feature type="domain" description="Pesticidal crystal protein" evidence="6">
    <location>
        <begin position="514"/>
        <end position="651"/>
    </location>
</feature>
<evidence type="ECO:0000256" key="4">
    <source>
        <dbReference type="ARBA" id="ARBA00023026"/>
    </source>
</evidence>
<dbReference type="Gene3D" id="1.20.190.10">
    <property type="entry name" value="Pesticidal crystal protein, N-terminal domain"/>
    <property type="match status" value="1"/>
</dbReference>
<dbReference type="InterPro" id="IPR054544">
    <property type="entry name" value="Pest_crys_Cry1Aa_dom-IV"/>
</dbReference>
<feature type="domain" description="Pesticidal crystal protein Cry" evidence="8">
    <location>
        <begin position="865"/>
        <end position="945"/>
    </location>
</feature>
<keyword evidence="2" id="KW-0800">Toxin</keyword>
<dbReference type="InterPro" id="IPR005638">
    <property type="entry name" value="Pest_crys_dom-III"/>
</dbReference>
<dbReference type="SUPFAM" id="SSF49785">
    <property type="entry name" value="Galactose-binding domain-like"/>
    <property type="match status" value="2"/>
</dbReference>
<dbReference type="InterPro" id="IPR001178">
    <property type="entry name" value="Pest_cryst_dom_II"/>
</dbReference>
<feature type="domain" description="Pesticidal crystal protein Cry" evidence="8">
    <location>
        <begin position="731"/>
        <end position="835"/>
    </location>
</feature>
<dbReference type="EMBL" id="KC156676">
    <property type="protein sequence ID" value="AGU13841.1"/>
    <property type="molecule type" value="Genomic_DNA"/>
</dbReference>
<dbReference type="InterPro" id="IPR036716">
    <property type="entry name" value="Pest_crys_N_sf"/>
</dbReference>
<evidence type="ECO:0000313" key="11">
    <source>
        <dbReference type="EMBL" id="AGU13841.1"/>
    </source>
</evidence>
<evidence type="ECO:0000259" key="5">
    <source>
        <dbReference type="Pfam" id="PF00555"/>
    </source>
</evidence>
<dbReference type="Pfam" id="PF17997">
    <property type="entry name" value="Cry1Ac_D5"/>
    <property type="match status" value="2"/>
</dbReference>
<dbReference type="InterPro" id="IPR038979">
    <property type="entry name" value="Pest_crys"/>
</dbReference>
<dbReference type="Pfam" id="PF18449">
    <property type="entry name" value="Endotoxin_C2"/>
    <property type="match status" value="1"/>
</dbReference>
<proteinExistence type="inferred from homology"/>
<evidence type="ECO:0000256" key="3">
    <source>
        <dbReference type="ARBA" id="ARBA00022969"/>
    </source>
</evidence>
<evidence type="ECO:0000259" key="6">
    <source>
        <dbReference type="Pfam" id="PF03944"/>
    </source>
</evidence>
<evidence type="ECO:0000259" key="7">
    <source>
        <dbReference type="Pfam" id="PF03945"/>
    </source>
</evidence>
<dbReference type="InterPro" id="IPR005639">
    <property type="entry name" value="Pest_crys_dom_I"/>
</dbReference>
<dbReference type="PANTHER" id="PTHR37003:SF2">
    <property type="entry name" value="PESTICIDAL CRYSTAL PROTEIN N-TERMINAL DOMAIN-CONTAINING PROTEIN"/>
    <property type="match status" value="1"/>
</dbReference>